<feature type="transmembrane region" description="Helical" evidence="2">
    <location>
        <begin position="12"/>
        <end position="30"/>
    </location>
</feature>
<dbReference type="EMBL" id="CP047476">
    <property type="protein sequence ID" value="QIA65827.1"/>
    <property type="molecule type" value="Genomic_DNA"/>
</dbReference>
<feature type="compositionally biased region" description="Polar residues" evidence="1">
    <location>
        <begin position="243"/>
        <end position="255"/>
    </location>
</feature>
<reference evidence="3 4" key="1">
    <citation type="submission" date="2020-01" db="EMBL/GenBank/DDBJ databases">
        <title>Whole genome and functional gene identification of agarase of Vibrio HN897.</title>
        <authorList>
            <person name="Liu Y."/>
            <person name="Zhao Z."/>
        </authorList>
    </citation>
    <scope>NUCLEOTIDE SEQUENCE [LARGE SCALE GENOMIC DNA]</scope>
    <source>
        <strain evidence="3 4">HN897</strain>
    </source>
</reference>
<dbReference type="Gene3D" id="3.40.50.410">
    <property type="entry name" value="von Willebrand factor, type A domain"/>
    <property type="match status" value="1"/>
</dbReference>
<protein>
    <submittedName>
        <fullName evidence="3">Uncharacterized protein</fullName>
    </submittedName>
</protein>
<proteinExistence type="predicted"/>
<organism evidence="3 4">
    <name type="scientific">Vibrio astriarenae</name>
    <dbReference type="NCBI Taxonomy" id="1481923"/>
    <lineage>
        <taxon>Bacteria</taxon>
        <taxon>Pseudomonadati</taxon>
        <taxon>Pseudomonadota</taxon>
        <taxon>Gammaproteobacteria</taxon>
        <taxon>Vibrionales</taxon>
        <taxon>Vibrionaceae</taxon>
        <taxon>Vibrio</taxon>
    </lineage>
</organism>
<dbReference type="RefSeq" id="WP_164650725.1">
    <property type="nucleotide sequence ID" value="NZ_CP047476.1"/>
</dbReference>
<keyword evidence="2" id="KW-1133">Transmembrane helix</keyword>
<evidence type="ECO:0000256" key="2">
    <source>
        <dbReference type="SAM" id="Phobius"/>
    </source>
</evidence>
<dbReference type="SUPFAM" id="SSF53300">
    <property type="entry name" value="vWA-like"/>
    <property type="match status" value="1"/>
</dbReference>
<dbReference type="KEGG" id="vas:GT360_20135"/>
<dbReference type="InterPro" id="IPR036465">
    <property type="entry name" value="vWFA_dom_sf"/>
</dbReference>
<feature type="region of interest" description="Disordered" evidence="1">
    <location>
        <begin position="241"/>
        <end position="263"/>
    </location>
</feature>
<name>A0A7Z2T7W0_9VIBR</name>
<keyword evidence="2" id="KW-0472">Membrane</keyword>
<gene>
    <name evidence="3" type="ORF">GT360_20135</name>
</gene>
<accession>A0A7Z2T7W0</accession>
<keyword evidence="4" id="KW-1185">Reference proteome</keyword>
<dbReference type="AlphaFoldDB" id="A0A7Z2T7W0"/>
<evidence type="ECO:0000313" key="3">
    <source>
        <dbReference type="EMBL" id="QIA65827.1"/>
    </source>
</evidence>
<keyword evidence="2" id="KW-0812">Transmembrane</keyword>
<dbReference type="Proteomes" id="UP000464262">
    <property type="component" value="Chromosome 2"/>
</dbReference>
<evidence type="ECO:0000313" key="4">
    <source>
        <dbReference type="Proteomes" id="UP000464262"/>
    </source>
</evidence>
<sequence length="490" mass="53421">MQCSLQKQNGHAAILFAMMIPVFFGLFTLGSDGARIMQSKARLGDAMEAASLAVTAHASTDNSADGVNQTIARNYIEYYATDLKEIESVTVSRRDCDTASECVPGEDMKFFQYDVSASVQFDTWFPGNDAIVGFGDNFNVGAAGRARKYQSHAIDVVLAADFSGSMRNNWNGSVRYLGLIDVVNSVADELAHFNQLFDPGVGVNTIGISPYDHYNRVVIGSDKIENPFDATLHCDTTMVKGSHQVNSHSPPTTSKMLRIPGTDNTGNKAADVYDEDRIVLGRVDNLVYSGTNLQYGKTLDQMKAGGVDVSTEYCNRDNTELARFYDIPLTNDFESFKSQLNTFRPDHASGRGYTASFQGFLGGTRLLKRGINSRKLLILLSDGQDTGSYSSIGNGSNTPNTGFKTIATNLTNSHKMCDEIRSYLSTYTAADGSTQQAQVELAVIGFTYNPSDHPALETCVGKDNVFKAENKEEILAQILSLIAEEIGRLK</sequence>
<evidence type="ECO:0000256" key="1">
    <source>
        <dbReference type="SAM" id="MobiDB-lite"/>
    </source>
</evidence>